<evidence type="ECO:0008006" key="3">
    <source>
        <dbReference type="Google" id="ProtNLM"/>
    </source>
</evidence>
<organism evidence="1 2">
    <name type="scientific">Desulfotignum phosphitoxidans DSM 13687</name>
    <dbReference type="NCBI Taxonomy" id="1286635"/>
    <lineage>
        <taxon>Bacteria</taxon>
        <taxon>Pseudomonadati</taxon>
        <taxon>Thermodesulfobacteriota</taxon>
        <taxon>Desulfobacteria</taxon>
        <taxon>Desulfobacterales</taxon>
        <taxon>Desulfobacteraceae</taxon>
        <taxon>Desulfotignum</taxon>
    </lineage>
</organism>
<sequence length="357" mass="39490">MTDDLVIFAGRTAYRHIRKNGLSPNDIDLVLGASGAAKWLVIYGLDAALFSRWFAHRKDPLPVLGTSIGAWKFAAAAQNDPVRALSALKHAYIHQYYQGRVTPAQVSRESGRIMASFLDPARVNEILDHPFLRIAFGAVRCRYLLASGHRIPQILGVAAGAMLNRMSRNLNRLYLERVVFHHDGFDTGGVDFSGFPTRCVPLAPGNFQSALTASGAIPYVMEGVTDIAGAPSGMYRDGGILDYHPAFALTPGHKGFVLYPHFYPHLIAGWFDKKHPGRRVTGAVTDRMILVAPSDRFISQLPFGRIPDRKDFIRLKGQDAKRVDAWETVADLSRNLGETFLDITRTGRIQDLVRPLS</sequence>
<evidence type="ECO:0000313" key="1">
    <source>
        <dbReference type="EMBL" id="EMS79863.1"/>
    </source>
</evidence>
<dbReference type="AlphaFoldDB" id="S0FXS0"/>
<name>S0FXS0_9BACT</name>
<protein>
    <recommendedName>
        <fullName evidence="3">Patatin-like phospholipase family protein</fullName>
    </recommendedName>
</protein>
<proteinExistence type="predicted"/>
<dbReference type="RefSeq" id="WP_006965186.1">
    <property type="nucleotide sequence ID" value="NZ_APJX01000003.1"/>
</dbReference>
<dbReference type="InterPro" id="IPR016035">
    <property type="entry name" value="Acyl_Trfase/lysoPLipase"/>
</dbReference>
<gene>
    <name evidence="1" type="ORF">Dpo_3c00050</name>
</gene>
<comment type="caution">
    <text evidence="1">The sequence shown here is derived from an EMBL/GenBank/DDBJ whole genome shotgun (WGS) entry which is preliminary data.</text>
</comment>
<keyword evidence="2" id="KW-1185">Reference proteome</keyword>
<reference evidence="1 2" key="1">
    <citation type="journal article" date="2013" name="Genome Announc.">
        <title>Draft Genome Sequence of Desulfotignum phosphitoxidans DSM 13687 Strain FiPS-3.</title>
        <authorList>
            <person name="Poehlein A."/>
            <person name="Daniel R."/>
            <person name="Simeonova D.D."/>
        </authorList>
    </citation>
    <scope>NUCLEOTIDE SEQUENCE [LARGE SCALE GENOMIC DNA]</scope>
    <source>
        <strain evidence="1 2">DSM 13687</strain>
    </source>
</reference>
<dbReference type="Proteomes" id="UP000014216">
    <property type="component" value="Unassembled WGS sequence"/>
</dbReference>
<evidence type="ECO:0000313" key="2">
    <source>
        <dbReference type="Proteomes" id="UP000014216"/>
    </source>
</evidence>
<accession>S0FXS0</accession>
<dbReference type="SUPFAM" id="SSF52151">
    <property type="entry name" value="FabD/lysophospholipase-like"/>
    <property type="match status" value="1"/>
</dbReference>
<dbReference type="OrthoDB" id="8586159at2"/>
<dbReference type="EMBL" id="APJX01000003">
    <property type="protein sequence ID" value="EMS79863.1"/>
    <property type="molecule type" value="Genomic_DNA"/>
</dbReference>